<keyword evidence="2" id="KW-1185">Reference proteome</keyword>
<comment type="caution">
    <text evidence="1">The sequence shown here is derived from an EMBL/GenBank/DDBJ whole genome shotgun (WGS) entry which is preliminary data.</text>
</comment>
<dbReference type="Proteomes" id="UP001375382">
    <property type="component" value="Unassembled WGS sequence"/>
</dbReference>
<protein>
    <recommendedName>
        <fullName evidence="3">Barstar (Barnase inhibitor)</fullName>
    </recommendedName>
</protein>
<accession>A0ABU8CC68</accession>
<gene>
    <name evidence="1" type="ORF">MN202_20330</name>
</gene>
<evidence type="ECO:0000313" key="1">
    <source>
        <dbReference type="EMBL" id="MEH8019585.1"/>
    </source>
</evidence>
<sequence length="138" mass="16180">MSESCPTTVDLDKLKKEIKSKNLAGLCNNTKWDELLTAFRANEWTVCNRSKWINGFISDWENDWFYHLPFPFVGVEWFDIKFVKTIFIIRDGGRFEEEANLKDEILNCLSDIGVEFEVASDFVRVWGYAPKCYQEFNG</sequence>
<organism evidence="1 2">
    <name type="scientific">Rheinheimera muenzenbergensis</name>
    <dbReference type="NCBI Taxonomy" id="1193628"/>
    <lineage>
        <taxon>Bacteria</taxon>
        <taxon>Pseudomonadati</taxon>
        <taxon>Pseudomonadota</taxon>
        <taxon>Gammaproteobacteria</taxon>
        <taxon>Chromatiales</taxon>
        <taxon>Chromatiaceae</taxon>
        <taxon>Rheinheimera</taxon>
    </lineage>
</organism>
<dbReference type="InterPro" id="IPR046500">
    <property type="entry name" value="DUF6678"/>
</dbReference>
<evidence type="ECO:0000313" key="2">
    <source>
        <dbReference type="Proteomes" id="UP001375382"/>
    </source>
</evidence>
<reference evidence="1 2" key="1">
    <citation type="journal article" date="2023" name="Ecotoxicol. Environ. Saf.">
        <title>Mercury remediation potential of mercury-resistant strain Rheinheimera metallidurans sp. nov. isolated from a municipal waste dumping site.</title>
        <authorList>
            <person name="Yadav V."/>
            <person name="Manjhi A."/>
            <person name="Vadakedath N."/>
        </authorList>
    </citation>
    <scope>NUCLEOTIDE SEQUENCE [LARGE SCALE GENOMIC DNA]</scope>
    <source>
        <strain evidence="1 2">E-49</strain>
    </source>
</reference>
<dbReference type="EMBL" id="JALAAR010000037">
    <property type="protein sequence ID" value="MEH8019585.1"/>
    <property type="molecule type" value="Genomic_DNA"/>
</dbReference>
<evidence type="ECO:0008006" key="3">
    <source>
        <dbReference type="Google" id="ProtNLM"/>
    </source>
</evidence>
<proteinExistence type="predicted"/>
<name>A0ABU8CC68_9GAMM</name>
<dbReference type="RefSeq" id="WP_335737963.1">
    <property type="nucleotide sequence ID" value="NZ_JALAAR010000037.1"/>
</dbReference>
<dbReference type="Pfam" id="PF20383">
    <property type="entry name" value="DUF6678"/>
    <property type="match status" value="1"/>
</dbReference>